<evidence type="ECO:0000313" key="1">
    <source>
        <dbReference type="EMBL" id="KAL1841235.1"/>
    </source>
</evidence>
<evidence type="ECO:0000313" key="2">
    <source>
        <dbReference type="Proteomes" id="UP001583172"/>
    </source>
</evidence>
<sequence>MSTPAPPAPGGNAPRYRAVMVDVFNCIVQDLRTPQYRAHVPQPQPQNWTLGWQGHTAYIQDRRNRAYLFRVAHNLPQTLALLTNSGNNTKFAFRTPHDAEIAWGKSILQFLHQNNLSPINATTVGVYAGSAMEAWTDCKDDHKPWVFNRQTIPVPADHELIVISTDASSIDAELLFGATFHYVNPNPPQNQAAPQLLTAADANSAIIKWSALQRHRQHPQGTTNPQDTTVVAYLGTIGSSMYKLVHDFRSFGGAVPSNWGKGVLLHSSPKAAHQQALQLSTGWAAKLGRNRENRRPRDLQDITPRVCRVRVRRDVFNSVLKCNNPRIPQNPSRYHFAVDGSQLSTPGGYNSLVSLDRNLASAFGEGPKILFTQVTGEDWEMLVPLWLFKELCVVDLPVYADERGQCIQNWPTINPGMLSQVALIRMLGLPSQVRLLSTRRIIRKVGLSSKFRRIDRAGLLGRLRLNSVDRTTLGDTSRRPVVRYLRASTHVFRAL</sequence>
<proteinExistence type="predicted"/>
<reference evidence="1 2" key="1">
    <citation type="journal article" date="2024" name="Commun. Biol.">
        <title>Comparative genomic analysis of thermophilic fungi reveals convergent evolutionary adaptations and gene losses.</title>
        <authorList>
            <person name="Steindorff A.S."/>
            <person name="Aguilar-Pontes M.V."/>
            <person name="Robinson A.J."/>
            <person name="Andreopoulos B."/>
            <person name="LaButti K."/>
            <person name="Kuo A."/>
            <person name="Mondo S."/>
            <person name="Riley R."/>
            <person name="Otillar R."/>
            <person name="Haridas S."/>
            <person name="Lipzen A."/>
            <person name="Grimwood J."/>
            <person name="Schmutz J."/>
            <person name="Clum A."/>
            <person name="Reid I.D."/>
            <person name="Moisan M.C."/>
            <person name="Butler G."/>
            <person name="Nguyen T.T.M."/>
            <person name="Dewar K."/>
            <person name="Conant G."/>
            <person name="Drula E."/>
            <person name="Henrissat B."/>
            <person name="Hansel C."/>
            <person name="Singer S."/>
            <person name="Hutchinson M.I."/>
            <person name="de Vries R.P."/>
            <person name="Natvig D.O."/>
            <person name="Powell A.J."/>
            <person name="Tsang A."/>
            <person name="Grigoriev I.V."/>
        </authorList>
    </citation>
    <scope>NUCLEOTIDE SEQUENCE [LARGE SCALE GENOMIC DNA]</scope>
    <source>
        <strain evidence="1 2">CBS 620.91</strain>
    </source>
</reference>
<dbReference type="EMBL" id="JAZGSY010000082">
    <property type="protein sequence ID" value="KAL1841235.1"/>
    <property type="molecule type" value="Genomic_DNA"/>
</dbReference>
<organism evidence="1 2">
    <name type="scientific">Humicola insolens</name>
    <name type="common">Soft-rot fungus</name>
    <dbReference type="NCBI Taxonomy" id="85995"/>
    <lineage>
        <taxon>Eukaryota</taxon>
        <taxon>Fungi</taxon>
        <taxon>Dikarya</taxon>
        <taxon>Ascomycota</taxon>
        <taxon>Pezizomycotina</taxon>
        <taxon>Sordariomycetes</taxon>
        <taxon>Sordariomycetidae</taxon>
        <taxon>Sordariales</taxon>
        <taxon>Chaetomiaceae</taxon>
        <taxon>Mycothermus</taxon>
    </lineage>
</organism>
<gene>
    <name evidence="1" type="ORF">VTJ49DRAFT_7303</name>
</gene>
<comment type="caution">
    <text evidence="1">The sequence shown here is derived from an EMBL/GenBank/DDBJ whole genome shotgun (WGS) entry which is preliminary data.</text>
</comment>
<keyword evidence="2" id="KW-1185">Reference proteome</keyword>
<name>A0ABR3VHF2_HUMIN</name>
<protein>
    <submittedName>
        <fullName evidence="1">Uncharacterized protein</fullName>
    </submittedName>
</protein>
<accession>A0ABR3VHF2</accession>
<dbReference type="Proteomes" id="UP001583172">
    <property type="component" value="Unassembled WGS sequence"/>
</dbReference>